<dbReference type="Proteomes" id="UP000031843">
    <property type="component" value="Chromosome secondary"/>
</dbReference>
<evidence type="ECO:0000313" key="1">
    <source>
        <dbReference type="EMBL" id="AJG21986.1"/>
    </source>
</evidence>
<dbReference type="AlphaFoldDB" id="A0A0C4YN60"/>
<dbReference type="EMBL" id="CP010537">
    <property type="protein sequence ID" value="AJG21986.1"/>
    <property type="molecule type" value="Genomic_DNA"/>
</dbReference>
<organism evidence="1 2">
    <name type="scientific">Cupriavidus basilensis</name>
    <dbReference type="NCBI Taxonomy" id="68895"/>
    <lineage>
        <taxon>Bacteria</taxon>
        <taxon>Pseudomonadati</taxon>
        <taxon>Pseudomonadota</taxon>
        <taxon>Betaproteobacteria</taxon>
        <taxon>Burkholderiales</taxon>
        <taxon>Burkholderiaceae</taxon>
        <taxon>Cupriavidus</taxon>
    </lineage>
</organism>
<accession>A0A0C4YN60</accession>
<keyword evidence="2" id="KW-1185">Reference proteome</keyword>
<evidence type="ECO:0000313" key="2">
    <source>
        <dbReference type="Proteomes" id="UP000031843"/>
    </source>
</evidence>
<dbReference type="STRING" id="68895.RR42_s0390"/>
<proteinExistence type="predicted"/>
<sequence length="38" mass="4028">MVRASVSAAPGASQFIVFKEAFIEFERPGEGMVRAGLA</sequence>
<dbReference type="KEGG" id="cbw:RR42_s0390"/>
<protein>
    <submittedName>
        <fullName evidence="1">Uncharacterized protein</fullName>
    </submittedName>
</protein>
<gene>
    <name evidence="1" type="ORF">RR42_s0390</name>
</gene>
<reference evidence="1 2" key="1">
    <citation type="journal article" date="2015" name="Genome Announc.">
        <title>Complete Genome Sequence of Cupriavidus basilensis 4G11, Isolated from the Oak Ridge Field Research Center Site.</title>
        <authorList>
            <person name="Ray J."/>
            <person name="Waters R.J."/>
            <person name="Skerker J.M."/>
            <person name="Kuehl J.V."/>
            <person name="Price M.N."/>
            <person name="Huang J."/>
            <person name="Chakraborty R."/>
            <person name="Arkin A.P."/>
            <person name="Deutschbauer A."/>
        </authorList>
    </citation>
    <scope>NUCLEOTIDE SEQUENCE [LARGE SCALE GENOMIC DNA]</scope>
    <source>
        <strain evidence="1">4G11</strain>
    </source>
</reference>
<name>A0A0C4YN60_9BURK</name>